<dbReference type="InterPro" id="IPR008457">
    <property type="entry name" value="Cu-R_CopD_dom"/>
</dbReference>
<evidence type="ECO:0000313" key="13">
    <source>
        <dbReference type="Proteomes" id="UP001149140"/>
    </source>
</evidence>
<evidence type="ECO:0000256" key="3">
    <source>
        <dbReference type="ARBA" id="ARBA00022692"/>
    </source>
</evidence>
<reference evidence="12" key="1">
    <citation type="submission" date="2022-10" db="EMBL/GenBank/DDBJ databases">
        <title>The WGS of Solirubrobacter ginsenosidimutans DSM 21036.</title>
        <authorList>
            <person name="Jiang Z."/>
        </authorList>
    </citation>
    <scope>NUCLEOTIDE SEQUENCE</scope>
    <source>
        <strain evidence="12">DSM 21036</strain>
    </source>
</reference>
<comment type="caution">
    <text evidence="12">The sequence shown here is derived from an EMBL/GenBank/DDBJ whole genome shotgun (WGS) entry which is preliminary data.</text>
</comment>
<feature type="domain" description="Copper resistance protein D" evidence="11">
    <location>
        <begin position="320"/>
        <end position="415"/>
    </location>
</feature>
<evidence type="ECO:0000256" key="4">
    <source>
        <dbReference type="ARBA" id="ARBA00022723"/>
    </source>
</evidence>
<evidence type="ECO:0000259" key="10">
    <source>
        <dbReference type="Pfam" id="PF04234"/>
    </source>
</evidence>
<feature type="transmembrane region" description="Helical" evidence="9">
    <location>
        <begin position="362"/>
        <end position="378"/>
    </location>
</feature>
<protein>
    <submittedName>
        <fullName evidence="12">Copper resistance protein CopC</fullName>
    </submittedName>
</protein>
<keyword evidence="3 9" id="KW-0812">Transmembrane</keyword>
<sequence>MKTLARGLIAALLCSLVWAPIAWGHATIVRTSPADGAVVKTQPASVKLRWSEAVDLGPGSVRLLDASGKLLKTEKARHDGGDQTTAVMALPSGLANGTYVVAWRVTSADSHPVSGAFSFSVGAPSALVTAGESGSSGTAVKLADGIFRAVAFIGFALAVGGAFVLLFLWPQGRSSARGRTFLGAGLGALLLGTVAVLLLQGPYATGGSLVDTFKPSLLSFSVSTHFGQALIARILLALAFTWLIERALRPGGAVNRLGLAACVVGLVLTWTLTDHSRTGVQVWLGIPAASAHLLAMSLWLGGLALLLFCVLVREVSLLPVVPRFSRMALLCFGVLGVTGVYLSWRQSGELAALPATEFGRLLLIKSGIVLVIIGLAALSRRAVQRGGEDLGRRLRRTVAVEAVLGVVVLGVTATLVNAAPARVKYAPPYDITVRGPEGGKVQVHVVPAKQGQNVTDVYLVQRDGRLLVPPEITGRLKPPSGTKDLGPLPVDLTAAEPGHYVATAMSVPNPGHWTLELSVRTSDIDESVIDVPVRIR</sequence>
<evidence type="ECO:0000256" key="9">
    <source>
        <dbReference type="SAM" id="Phobius"/>
    </source>
</evidence>
<dbReference type="GO" id="GO:0005886">
    <property type="term" value="C:plasma membrane"/>
    <property type="evidence" value="ECO:0007669"/>
    <property type="project" value="UniProtKB-SubCell"/>
</dbReference>
<keyword evidence="7" id="KW-0186">Copper</keyword>
<dbReference type="RefSeq" id="WP_270041614.1">
    <property type="nucleotide sequence ID" value="NZ_JAPDOD010000018.1"/>
</dbReference>
<comment type="subcellular location">
    <subcellularLocation>
        <location evidence="1">Cell membrane</location>
        <topology evidence="1">Multi-pass membrane protein</topology>
    </subcellularLocation>
</comment>
<feature type="transmembrane region" description="Helical" evidence="9">
    <location>
        <begin position="225"/>
        <end position="244"/>
    </location>
</feature>
<feature type="transmembrane region" description="Helical" evidence="9">
    <location>
        <begin position="398"/>
        <end position="419"/>
    </location>
</feature>
<keyword evidence="2" id="KW-1003">Cell membrane</keyword>
<keyword evidence="5" id="KW-0732">Signal</keyword>
<keyword evidence="13" id="KW-1185">Reference proteome</keyword>
<evidence type="ECO:0000256" key="1">
    <source>
        <dbReference type="ARBA" id="ARBA00004651"/>
    </source>
</evidence>
<dbReference type="GO" id="GO:0046688">
    <property type="term" value="P:response to copper ion"/>
    <property type="evidence" value="ECO:0007669"/>
    <property type="project" value="InterPro"/>
</dbReference>
<dbReference type="InterPro" id="IPR014756">
    <property type="entry name" value="Ig_E-set"/>
</dbReference>
<feature type="transmembrane region" description="Helical" evidence="9">
    <location>
        <begin position="256"/>
        <end position="273"/>
    </location>
</feature>
<evidence type="ECO:0000256" key="5">
    <source>
        <dbReference type="ARBA" id="ARBA00022729"/>
    </source>
</evidence>
<keyword evidence="8 9" id="KW-0472">Membrane</keyword>
<dbReference type="PANTHER" id="PTHR34820">
    <property type="entry name" value="INNER MEMBRANE PROTEIN YEBZ"/>
    <property type="match status" value="1"/>
</dbReference>
<dbReference type="SUPFAM" id="SSF81296">
    <property type="entry name" value="E set domains"/>
    <property type="match status" value="1"/>
</dbReference>
<dbReference type="Proteomes" id="UP001149140">
    <property type="component" value="Unassembled WGS sequence"/>
</dbReference>
<dbReference type="AlphaFoldDB" id="A0A9X3MTX1"/>
<dbReference type="Pfam" id="PF04234">
    <property type="entry name" value="CopC"/>
    <property type="match status" value="1"/>
</dbReference>
<feature type="transmembrane region" description="Helical" evidence="9">
    <location>
        <begin position="324"/>
        <end position="342"/>
    </location>
</feature>
<keyword evidence="6 9" id="KW-1133">Transmembrane helix</keyword>
<dbReference type="GO" id="GO:0005507">
    <property type="term" value="F:copper ion binding"/>
    <property type="evidence" value="ECO:0007669"/>
    <property type="project" value="InterPro"/>
</dbReference>
<evidence type="ECO:0000256" key="6">
    <source>
        <dbReference type="ARBA" id="ARBA00022989"/>
    </source>
</evidence>
<feature type="transmembrane region" description="Helical" evidence="9">
    <location>
        <begin position="293"/>
        <end position="312"/>
    </location>
</feature>
<dbReference type="InterPro" id="IPR007348">
    <property type="entry name" value="CopC_dom"/>
</dbReference>
<dbReference type="InterPro" id="IPR014755">
    <property type="entry name" value="Cu-Rt/internalin_Ig-like"/>
</dbReference>
<feature type="domain" description="CopC" evidence="10">
    <location>
        <begin position="25"/>
        <end position="121"/>
    </location>
</feature>
<evidence type="ECO:0000313" key="12">
    <source>
        <dbReference type="EMBL" id="MDA0162372.1"/>
    </source>
</evidence>
<gene>
    <name evidence="12" type="ORF">OM076_19020</name>
</gene>
<evidence type="ECO:0000256" key="8">
    <source>
        <dbReference type="ARBA" id="ARBA00023136"/>
    </source>
</evidence>
<dbReference type="Pfam" id="PF05425">
    <property type="entry name" value="CopD"/>
    <property type="match status" value="1"/>
</dbReference>
<dbReference type="EMBL" id="JAPDOD010000018">
    <property type="protein sequence ID" value="MDA0162372.1"/>
    <property type="molecule type" value="Genomic_DNA"/>
</dbReference>
<organism evidence="12 13">
    <name type="scientific">Solirubrobacter ginsenosidimutans</name>
    <dbReference type="NCBI Taxonomy" id="490573"/>
    <lineage>
        <taxon>Bacteria</taxon>
        <taxon>Bacillati</taxon>
        <taxon>Actinomycetota</taxon>
        <taxon>Thermoleophilia</taxon>
        <taxon>Solirubrobacterales</taxon>
        <taxon>Solirubrobacteraceae</taxon>
        <taxon>Solirubrobacter</taxon>
    </lineage>
</organism>
<accession>A0A9X3MTX1</accession>
<feature type="transmembrane region" description="Helical" evidence="9">
    <location>
        <begin position="146"/>
        <end position="169"/>
    </location>
</feature>
<dbReference type="InterPro" id="IPR032694">
    <property type="entry name" value="CopC/D"/>
</dbReference>
<dbReference type="GO" id="GO:0042597">
    <property type="term" value="C:periplasmic space"/>
    <property type="evidence" value="ECO:0007669"/>
    <property type="project" value="InterPro"/>
</dbReference>
<dbReference type="GO" id="GO:0006825">
    <property type="term" value="P:copper ion transport"/>
    <property type="evidence" value="ECO:0007669"/>
    <property type="project" value="InterPro"/>
</dbReference>
<evidence type="ECO:0000256" key="2">
    <source>
        <dbReference type="ARBA" id="ARBA00022475"/>
    </source>
</evidence>
<evidence type="ECO:0000256" key="7">
    <source>
        <dbReference type="ARBA" id="ARBA00023008"/>
    </source>
</evidence>
<dbReference type="PANTHER" id="PTHR34820:SF4">
    <property type="entry name" value="INNER MEMBRANE PROTEIN YEBZ"/>
    <property type="match status" value="1"/>
</dbReference>
<dbReference type="Gene3D" id="2.60.40.1220">
    <property type="match status" value="1"/>
</dbReference>
<keyword evidence="4" id="KW-0479">Metal-binding</keyword>
<proteinExistence type="predicted"/>
<feature type="transmembrane region" description="Helical" evidence="9">
    <location>
        <begin position="181"/>
        <end position="205"/>
    </location>
</feature>
<name>A0A9X3MTX1_9ACTN</name>
<evidence type="ECO:0000259" key="11">
    <source>
        <dbReference type="Pfam" id="PF05425"/>
    </source>
</evidence>